<dbReference type="GO" id="GO:0009986">
    <property type="term" value="C:cell surface"/>
    <property type="evidence" value="ECO:0007669"/>
    <property type="project" value="TreeGrafter"/>
</dbReference>
<protein>
    <submittedName>
        <fullName evidence="4">Bone marrow stromal antigen 2</fullName>
    </submittedName>
</protein>
<dbReference type="GO" id="GO:0008191">
    <property type="term" value="F:metalloendopeptidase inhibitor activity"/>
    <property type="evidence" value="ECO:0007669"/>
    <property type="project" value="TreeGrafter"/>
</dbReference>
<dbReference type="PANTHER" id="PTHR15190">
    <property type="entry name" value="BONE MARROW STROMAL ANTIGEN 2"/>
    <property type="match status" value="1"/>
</dbReference>
<reference evidence="4" key="1">
    <citation type="submission" date="2025-08" db="UniProtKB">
        <authorList>
            <consortium name="RefSeq"/>
        </authorList>
    </citation>
    <scope>IDENTIFICATION</scope>
    <source>
        <tissue evidence="4">Spleen</tissue>
    </source>
</reference>
<keyword evidence="3" id="KW-1185">Reference proteome</keyword>
<evidence type="ECO:0000313" key="4">
    <source>
        <dbReference type="RefSeq" id="XP_020825022.1"/>
    </source>
</evidence>
<proteinExistence type="predicted"/>
<dbReference type="Pfam" id="PF16716">
    <property type="entry name" value="BST2"/>
    <property type="match status" value="1"/>
</dbReference>
<accession>A0A6P5ISH3</accession>
<evidence type="ECO:0000256" key="1">
    <source>
        <dbReference type="SAM" id="Coils"/>
    </source>
</evidence>
<dbReference type="GO" id="GO:0045087">
    <property type="term" value="P:innate immune response"/>
    <property type="evidence" value="ECO:0007669"/>
    <property type="project" value="TreeGrafter"/>
</dbReference>
<sequence length="158" mass="18037">MYLWMETQRKKLLAVSAFLLAVILILAPLLGVYLYRANSEACQQGLVLRQESQQLKEKLRQSQESFLEVEAQWRSCSNVSRDLNNNLEEMASQRDSLLSQLQKLKEENQNFAEKLRNAEAALQMEREKKNPEETSTALPGPQIYSLLLSLGLAITLIP</sequence>
<name>A0A6P5ISH3_PHACI</name>
<evidence type="ECO:0000313" key="3">
    <source>
        <dbReference type="Proteomes" id="UP000515140"/>
    </source>
</evidence>
<dbReference type="InParanoid" id="A0A6P5ISH3"/>
<keyword evidence="2" id="KW-0472">Membrane</keyword>
<feature type="coiled-coil region" evidence="1">
    <location>
        <begin position="52"/>
        <end position="128"/>
    </location>
</feature>
<dbReference type="InterPro" id="IPR024886">
    <property type="entry name" value="BST2"/>
</dbReference>
<dbReference type="PANTHER" id="PTHR15190:SF1">
    <property type="entry name" value="BONE MARROW STROMAL ANTIGEN 2"/>
    <property type="match status" value="1"/>
</dbReference>
<gene>
    <name evidence="4" type="primary">BST2</name>
</gene>
<keyword evidence="2" id="KW-0812">Transmembrane</keyword>
<dbReference type="GO" id="GO:0005794">
    <property type="term" value="C:Golgi apparatus"/>
    <property type="evidence" value="ECO:0007669"/>
    <property type="project" value="TreeGrafter"/>
</dbReference>
<keyword evidence="1" id="KW-0175">Coiled coil</keyword>
<dbReference type="Proteomes" id="UP000515140">
    <property type="component" value="Unplaced"/>
</dbReference>
<dbReference type="GO" id="GO:0051607">
    <property type="term" value="P:defense response to virus"/>
    <property type="evidence" value="ECO:0007669"/>
    <property type="project" value="InterPro"/>
</dbReference>
<dbReference type="Gene3D" id="1.20.5.1700">
    <property type="match status" value="1"/>
</dbReference>
<dbReference type="CTD" id="684"/>
<feature type="transmembrane region" description="Helical" evidence="2">
    <location>
        <begin position="12"/>
        <end position="35"/>
    </location>
</feature>
<dbReference type="RefSeq" id="XP_020825022.1">
    <property type="nucleotide sequence ID" value="XM_020969363.1"/>
</dbReference>
<evidence type="ECO:0000256" key="2">
    <source>
        <dbReference type="SAM" id="Phobius"/>
    </source>
</evidence>
<dbReference type="KEGG" id="pcw:110196219"/>
<dbReference type="AlphaFoldDB" id="A0A6P5ISH3"/>
<dbReference type="GeneID" id="110196219"/>
<organism evidence="3 4">
    <name type="scientific">Phascolarctos cinereus</name>
    <name type="common">Koala</name>
    <dbReference type="NCBI Taxonomy" id="38626"/>
    <lineage>
        <taxon>Eukaryota</taxon>
        <taxon>Metazoa</taxon>
        <taxon>Chordata</taxon>
        <taxon>Craniata</taxon>
        <taxon>Vertebrata</taxon>
        <taxon>Euteleostomi</taxon>
        <taxon>Mammalia</taxon>
        <taxon>Metatheria</taxon>
        <taxon>Diprotodontia</taxon>
        <taxon>Phascolarctidae</taxon>
        <taxon>Phascolarctos</taxon>
    </lineage>
</organism>
<keyword evidence="2" id="KW-1133">Transmembrane helix</keyword>